<comment type="caution">
    <text evidence="3">The sequence shown here is derived from an EMBL/GenBank/DDBJ whole genome shotgun (WGS) entry which is preliminary data.</text>
</comment>
<dbReference type="Pfam" id="PF01344">
    <property type="entry name" value="Kelch_1"/>
    <property type="match status" value="1"/>
</dbReference>
<keyword evidence="1" id="KW-0880">Kelch repeat</keyword>
<proteinExistence type="predicted"/>
<sequence>MANVRMLHVATLRNSGEVLVTGGWGVGGLLTCSEIYDSSTGQWNTTASMAKALFDLTGTLLDSGEVLVIGGFI</sequence>
<protein>
    <submittedName>
        <fullName evidence="3">Uncharacterized protein</fullName>
    </submittedName>
</protein>
<dbReference type="InterPro" id="IPR006652">
    <property type="entry name" value="Kelch_1"/>
</dbReference>
<dbReference type="Proteomes" id="UP000682733">
    <property type="component" value="Unassembled WGS sequence"/>
</dbReference>
<evidence type="ECO:0000313" key="3">
    <source>
        <dbReference type="EMBL" id="CAF4306496.1"/>
    </source>
</evidence>
<dbReference type="SUPFAM" id="SSF117281">
    <property type="entry name" value="Kelch motif"/>
    <property type="match status" value="1"/>
</dbReference>
<evidence type="ECO:0000313" key="2">
    <source>
        <dbReference type="EMBL" id="CAF1519498.1"/>
    </source>
</evidence>
<gene>
    <name evidence="2" type="ORF">OVA965_LOCUS37720</name>
    <name evidence="3" type="ORF">TMI583_LOCUS38831</name>
</gene>
<reference evidence="3" key="1">
    <citation type="submission" date="2021-02" db="EMBL/GenBank/DDBJ databases">
        <authorList>
            <person name="Nowell W R."/>
        </authorList>
    </citation>
    <scope>NUCLEOTIDE SEQUENCE</scope>
</reference>
<dbReference type="EMBL" id="CAJNOK010036121">
    <property type="protein sequence ID" value="CAF1519498.1"/>
    <property type="molecule type" value="Genomic_DNA"/>
</dbReference>
<name>A0A8S2TSV8_9BILA</name>
<dbReference type="AlphaFoldDB" id="A0A8S2TSV8"/>
<evidence type="ECO:0000313" key="4">
    <source>
        <dbReference type="Proteomes" id="UP000682733"/>
    </source>
</evidence>
<organism evidence="3 4">
    <name type="scientific">Didymodactylos carnosus</name>
    <dbReference type="NCBI Taxonomy" id="1234261"/>
    <lineage>
        <taxon>Eukaryota</taxon>
        <taxon>Metazoa</taxon>
        <taxon>Spiralia</taxon>
        <taxon>Gnathifera</taxon>
        <taxon>Rotifera</taxon>
        <taxon>Eurotatoria</taxon>
        <taxon>Bdelloidea</taxon>
        <taxon>Philodinida</taxon>
        <taxon>Philodinidae</taxon>
        <taxon>Didymodactylos</taxon>
    </lineage>
</organism>
<evidence type="ECO:0000256" key="1">
    <source>
        <dbReference type="ARBA" id="ARBA00022441"/>
    </source>
</evidence>
<dbReference type="EMBL" id="CAJOBA010058249">
    <property type="protein sequence ID" value="CAF4306496.1"/>
    <property type="molecule type" value="Genomic_DNA"/>
</dbReference>
<dbReference type="Proteomes" id="UP000677228">
    <property type="component" value="Unassembled WGS sequence"/>
</dbReference>
<accession>A0A8S2TSV8</accession>
<dbReference type="InterPro" id="IPR015915">
    <property type="entry name" value="Kelch-typ_b-propeller"/>
</dbReference>
<dbReference type="InterPro" id="IPR037293">
    <property type="entry name" value="Gal_Oxidase_central_sf"/>
</dbReference>
<dbReference type="Gene3D" id="2.130.10.80">
    <property type="entry name" value="Galactose oxidase/kelch, beta-propeller"/>
    <property type="match status" value="1"/>
</dbReference>
<feature type="non-terminal residue" evidence="3">
    <location>
        <position position="73"/>
    </location>
</feature>